<proteinExistence type="predicted"/>
<sequence length="142" mass="15471">MARQNLLSQTEAQSQLVQQISQTIQDHQGDAVSASALFPFTWERLCIFTWADKLSSVNSALGVEWVVPDDQMIGSGEGYTLPDYQIAVFVESGSVVQHLIFPEYPFRDSAGGIISGGACVQNRPDLTFTVSSATTVIFPVNQ</sequence>
<dbReference type="Proteomes" id="UP000228921">
    <property type="component" value="Unassembled WGS sequence"/>
</dbReference>
<comment type="caution">
    <text evidence="1">The sequence shown here is derived from an EMBL/GenBank/DDBJ whole genome shotgun (WGS) entry which is preliminary data.</text>
</comment>
<evidence type="ECO:0000313" key="1">
    <source>
        <dbReference type="EMBL" id="PJF31448.1"/>
    </source>
</evidence>
<evidence type="ECO:0000313" key="2">
    <source>
        <dbReference type="Proteomes" id="UP000228921"/>
    </source>
</evidence>
<gene>
    <name evidence="1" type="ORF">CUN51_03725</name>
</gene>
<accession>A0A2M8P1P2</accession>
<organism evidence="1 2">
    <name type="scientific">Candidatus Thermofonsia Clade 1 bacterium</name>
    <dbReference type="NCBI Taxonomy" id="2364210"/>
    <lineage>
        <taxon>Bacteria</taxon>
        <taxon>Bacillati</taxon>
        <taxon>Chloroflexota</taxon>
        <taxon>Candidatus Thermofontia</taxon>
        <taxon>Candidatus Thermofonsia Clade 1</taxon>
    </lineage>
</organism>
<protein>
    <submittedName>
        <fullName evidence="1">Uncharacterized protein</fullName>
    </submittedName>
</protein>
<dbReference type="EMBL" id="PGTK01000003">
    <property type="protein sequence ID" value="PJF31448.1"/>
    <property type="molecule type" value="Genomic_DNA"/>
</dbReference>
<name>A0A2M8P1P2_9CHLR</name>
<dbReference type="AlphaFoldDB" id="A0A2M8P1P2"/>
<reference evidence="1 2" key="1">
    <citation type="submission" date="2017-11" db="EMBL/GenBank/DDBJ databases">
        <title>Evolution of Phototrophy in the Chloroflexi Phylum Driven by Horizontal Gene Transfer.</title>
        <authorList>
            <person name="Ward L.M."/>
            <person name="Hemp J."/>
            <person name="Shih P.M."/>
            <person name="Mcglynn S.E."/>
            <person name="Fischer W."/>
        </authorList>
    </citation>
    <scope>NUCLEOTIDE SEQUENCE [LARGE SCALE GENOMIC DNA]</scope>
    <source>
        <strain evidence="1">CP2_2F</strain>
    </source>
</reference>